<comment type="caution">
    <text evidence="1">The sequence shown here is derived from an EMBL/GenBank/DDBJ whole genome shotgun (WGS) entry which is preliminary data.</text>
</comment>
<dbReference type="GO" id="GO:0001517">
    <property type="term" value="F:N-acetylglucosamine 6-O-sulfotransferase activity"/>
    <property type="evidence" value="ECO:0007669"/>
    <property type="project" value="TreeGrafter"/>
</dbReference>
<dbReference type="PANTHER" id="PTHR10704">
    <property type="entry name" value="CARBOHYDRATE SULFOTRANSFERASE"/>
    <property type="match status" value="1"/>
</dbReference>
<dbReference type="EMBL" id="JACHGN010000007">
    <property type="protein sequence ID" value="MBB5134132.1"/>
    <property type="molecule type" value="Genomic_DNA"/>
</dbReference>
<dbReference type="RefSeq" id="WP_345599628.1">
    <property type="nucleotide sequence ID" value="NZ_BAABIX010000031.1"/>
</dbReference>
<reference evidence="1 2" key="1">
    <citation type="submission" date="2020-08" db="EMBL/GenBank/DDBJ databases">
        <title>Genomic Encyclopedia of Type Strains, Phase IV (KMG-IV): sequencing the most valuable type-strain genomes for metagenomic binning, comparative biology and taxonomic classification.</title>
        <authorList>
            <person name="Goeker M."/>
        </authorList>
    </citation>
    <scope>NUCLEOTIDE SEQUENCE [LARGE SCALE GENOMIC DNA]</scope>
    <source>
        <strain evidence="1 2">DSM 45615</strain>
    </source>
</reference>
<keyword evidence="2" id="KW-1185">Reference proteome</keyword>
<protein>
    <recommendedName>
        <fullName evidence="3">Sulfotransferase</fullName>
    </recommendedName>
</protein>
<dbReference type="Proteomes" id="UP000578449">
    <property type="component" value="Unassembled WGS sequence"/>
</dbReference>
<evidence type="ECO:0008006" key="3">
    <source>
        <dbReference type="Google" id="ProtNLM"/>
    </source>
</evidence>
<name>A0A840P440_9ACTN</name>
<dbReference type="PANTHER" id="PTHR10704:SF44">
    <property type="entry name" value="LD35051P-RELATED"/>
    <property type="match status" value="1"/>
</dbReference>
<dbReference type="InterPro" id="IPR027417">
    <property type="entry name" value="P-loop_NTPase"/>
</dbReference>
<dbReference type="AlphaFoldDB" id="A0A840P440"/>
<organism evidence="1 2">
    <name type="scientific">Thermocatellispora tengchongensis</name>
    <dbReference type="NCBI Taxonomy" id="1073253"/>
    <lineage>
        <taxon>Bacteria</taxon>
        <taxon>Bacillati</taxon>
        <taxon>Actinomycetota</taxon>
        <taxon>Actinomycetes</taxon>
        <taxon>Streptosporangiales</taxon>
        <taxon>Streptosporangiaceae</taxon>
        <taxon>Thermocatellispora</taxon>
    </lineage>
</organism>
<dbReference type="InterPro" id="IPR051135">
    <property type="entry name" value="Gal/GlcNAc/GalNAc_ST"/>
</dbReference>
<evidence type="ECO:0000313" key="2">
    <source>
        <dbReference type="Proteomes" id="UP000578449"/>
    </source>
</evidence>
<dbReference type="GO" id="GO:0006790">
    <property type="term" value="P:sulfur compound metabolic process"/>
    <property type="evidence" value="ECO:0007669"/>
    <property type="project" value="TreeGrafter"/>
</dbReference>
<gene>
    <name evidence="1" type="ORF">HNP84_003858</name>
</gene>
<dbReference type="Gene3D" id="3.40.50.300">
    <property type="entry name" value="P-loop containing nucleotide triphosphate hydrolases"/>
    <property type="match status" value="1"/>
</dbReference>
<sequence>MPLGEVVHLWERGVIGAESCGCGVAFPECPFWAKVGEQAFGQWSEALAYRMLLLRRRVDRTRHIPPRRSVDLMEYVERYRRIYQAAAEVADCAVVIDSSKHASLAFCLVAAGVDVHVVHVVRDPRGVAYSWLRRVERPEDGAPMTRWGPVRTSLHWMAQNLALELLAARGARVTRVRYEDLLDAPRRTLARLLLRLGLASPLRFLGNRRAMLGVGHTVSGNPMRFTAGAVELVRDDTWRSGLSRSRRWLVLALTWPLMIRYGYCPRGAAP</sequence>
<evidence type="ECO:0000313" key="1">
    <source>
        <dbReference type="EMBL" id="MBB5134132.1"/>
    </source>
</evidence>
<accession>A0A840P440</accession>
<proteinExistence type="predicted"/>
<dbReference type="GO" id="GO:0006044">
    <property type="term" value="P:N-acetylglucosamine metabolic process"/>
    <property type="evidence" value="ECO:0007669"/>
    <property type="project" value="TreeGrafter"/>
</dbReference>
<dbReference type="SUPFAM" id="SSF52540">
    <property type="entry name" value="P-loop containing nucleoside triphosphate hydrolases"/>
    <property type="match status" value="1"/>
</dbReference>